<dbReference type="Proteomes" id="UP000316095">
    <property type="component" value="Unassembled WGS sequence"/>
</dbReference>
<evidence type="ECO:0000313" key="2">
    <source>
        <dbReference type="Proteomes" id="UP000316095"/>
    </source>
</evidence>
<name>A0A5C5X9P4_9PLAN</name>
<organism evidence="1 2">
    <name type="scientific">Rubinisphaera italica</name>
    <dbReference type="NCBI Taxonomy" id="2527969"/>
    <lineage>
        <taxon>Bacteria</taxon>
        <taxon>Pseudomonadati</taxon>
        <taxon>Planctomycetota</taxon>
        <taxon>Planctomycetia</taxon>
        <taxon>Planctomycetales</taxon>
        <taxon>Planctomycetaceae</taxon>
        <taxon>Rubinisphaera</taxon>
    </lineage>
</organism>
<protein>
    <submittedName>
        <fullName evidence="1">Uncharacterized protein</fullName>
    </submittedName>
</protein>
<evidence type="ECO:0000313" key="1">
    <source>
        <dbReference type="EMBL" id="TWT59716.1"/>
    </source>
</evidence>
<gene>
    <name evidence="1" type="ORF">Pan54_04260</name>
</gene>
<proteinExistence type="predicted"/>
<keyword evidence="2" id="KW-1185">Reference proteome</keyword>
<dbReference type="RefSeq" id="WP_146501917.1">
    <property type="nucleotide sequence ID" value="NZ_SJPG01000001.1"/>
</dbReference>
<dbReference type="EMBL" id="SJPG01000001">
    <property type="protein sequence ID" value="TWT59716.1"/>
    <property type="molecule type" value="Genomic_DNA"/>
</dbReference>
<dbReference type="AlphaFoldDB" id="A0A5C5X9P4"/>
<reference evidence="1 2" key="1">
    <citation type="submission" date="2019-02" db="EMBL/GenBank/DDBJ databases">
        <title>Deep-cultivation of Planctomycetes and their phenomic and genomic characterization uncovers novel biology.</title>
        <authorList>
            <person name="Wiegand S."/>
            <person name="Jogler M."/>
            <person name="Boedeker C."/>
            <person name="Pinto D."/>
            <person name="Vollmers J."/>
            <person name="Rivas-Marin E."/>
            <person name="Kohn T."/>
            <person name="Peeters S.H."/>
            <person name="Heuer A."/>
            <person name="Rast P."/>
            <person name="Oberbeckmann S."/>
            <person name="Bunk B."/>
            <person name="Jeske O."/>
            <person name="Meyerdierks A."/>
            <person name="Storesund J.E."/>
            <person name="Kallscheuer N."/>
            <person name="Luecker S."/>
            <person name="Lage O.M."/>
            <person name="Pohl T."/>
            <person name="Merkel B.J."/>
            <person name="Hornburger P."/>
            <person name="Mueller R.-W."/>
            <person name="Bruemmer F."/>
            <person name="Labrenz M."/>
            <person name="Spormann A.M."/>
            <person name="Op Den Camp H."/>
            <person name="Overmann J."/>
            <person name="Amann R."/>
            <person name="Jetten M.S.M."/>
            <person name="Mascher T."/>
            <person name="Medema M.H."/>
            <person name="Devos D.P."/>
            <person name="Kaster A.-K."/>
            <person name="Ovreas L."/>
            <person name="Rohde M."/>
            <person name="Galperin M.Y."/>
            <person name="Jogler C."/>
        </authorList>
    </citation>
    <scope>NUCLEOTIDE SEQUENCE [LARGE SCALE GENOMIC DNA]</scope>
    <source>
        <strain evidence="1 2">Pan54</strain>
    </source>
</reference>
<sequence length="212" mass="23356">MRANPTPDPTDGESTEEHDDCNCACGDNGASDEVEDLTLGIFKAFDDEGNQVGWILATILTDDDGNPILDDDQDYLPDEILQTTDMNGNQDDDLEYAETDLDDFTTFGEVYGVTKPQLDDAIAQLQAQQAANQQNQPEYQIEAVEEKNVTSNPTIETVTPLDRFSDQKVAEIQGFGQGLVQGYLDITRTVADSVIDTYNFVAWWGKTSRAIA</sequence>
<accession>A0A5C5X9P4</accession>
<comment type="caution">
    <text evidence="1">The sequence shown here is derived from an EMBL/GenBank/DDBJ whole genome shotgun (WGS) entry which is preliminary data.</text>
</comment>